<organism evidence="1 2">
    <name type="scientific">Thelephora ganbajun</name>
    <name type="common">Ganba fungus</name>
    <dbReference type="NCBI Taxonomy" id="370292"/>
    <lineage>
        <taxon>Eukaryota</taxon>
        <taxon>Fungi</taxon>
        <taxon>Dikarya</taxon>
        <taxon>Basidiomycota</taxon>
        <taxon>Agaricomycotina</taxon>
        <taxon>Agaricomycetes</taxon>
        <taxon>Thelephorales</taxon>
        <taxon>Thelephoraceae</taxon>
        <taxon>Thelephora</taxon>
    </lineage>
</organism>
<protein>
    <submittedName>
        <fullName evidence="1">Uncharacterized protein</fullName>
    </submittedName>
</protein>
<sequence>MYDDESVLFQLIERGLIDFPSSDDVAIGSIVRYTAVIGERLWSLLEGQQAMIDRLERQFYRTSSDNRILSEKIVRLEAQLDRMKDASRPPGLNDQCSPLAIERFNSLAGSMIDTVVESKGTDSSPVTPELGVPFVVEDPVVSRSAWVGPFVDVPLASLEGRKRRQRERLQCALEAKASKRPVSPPVDAVLESVVVVPSEVSLYLQR</sequence>
<reference evidence="1" key="2">
    <citation type="journal article" date="2020" name="Nat. Commun.">
        <title>Large-scale genome sequencing of mycorrhizal fungi provides insights into the early evolution of symbiotic traits.</title>
        <authorList>
            <person name="Miyauchi S."/>
            <person name="Kiss E."/>
            <person name="Kuo A."/>
            <person name="Drula E."/>
            <person name="Kohler A."/>
            <person name="Sanchez-Garcia M."/>
            <person name="Morin E."/>
            <person name="Andreopoulos B."/>
            <person name="Barry K.W."/>
            <person name="Bonito G."/>
            <person name="Buee M."/>
            <person name="Carver A."/>
            <person name="Chen C."/>
            <person name="Cichocki N."/>
            <person name="Clum A."/>
            <person name="Culley D."/>
            <person name="Crous P.W."/>
            <person name="Fauchery L."/>
            <person name="Girlanda M."/>
            <person name="Hayes R.D."/>
            <person name="Keri Z."/>
            <person name="LaButti K."/>
            <person name="Lipzen A."/>
            <person name="Lombard V."/>
            <person name="Magnuson J."/>
            <person name="Maillard F."/>
            <person name="Murat C."/>
            <person name="Nolan M."/>
            <person name="Ohm R.A."/>
            <person name="Pangilinan J."/>
            <person name="Pereira M.F."/>
            <person name="Perotto S."/>
            <person name="Peter M."/>
            <person name="Pfister S."/>
            <person name="Riley R."/>
            <person name="Sitrit Y."/>
            <person name="Stielow J.B."/>
            <person name="Szollosi G."/>
            <person name="Zifcakova L."/>
            <person name="Stursova M."/>
            <person name="Spatafora J.W."/>
            <person name="Tedersoo L."/>
            <person name="Vaario L.M."/>
            <person name="Yamada A."/>
            <person name="Yan M."/>
            <person name="Wang P."/>
            <person name="Xu J."/>
            <person name="Bruns T."/>
            <person name="Baldrian P."/>
            <person name="Vilgalys R."/>
            <person name="Dunand C."/>
            <person name="Henrissat B."/>
            <person name="Grigoriev I.V."/>
            <person name="Hibbett D."/>
            <person name="Nagy L.G."/>
            <person name="Martin F.M."/>
        </authorList>
    </citation>
    <scope>NUCLEOTIDE SEQUENCE</scope>
    <source>
        <strain evidence="1">P2</strain>
    </source>
</reference>
<evidence type="ECO:0000313" key="1">
    <source>
        <dbReference type="EMBL" id="KAF9642384.1"/>
    </source>
</evidence>
<evidence type="ECO:0000313" key="2">
    <source>
        <dbReference type="Proteomes" id="UP000886501"/>
    </source>
</evidence>
<keyword evidence="2" id="KW-1185">Reference proteome</keyword>
<accession>A0ACB6YY69</accession>
<comment type="caution">
    <text evidence="1">The sequence shown here is derived from an EMBL/GenBank/DDBJ whole genome shotgun (WGS) entry which is preliminary data.</text>
</comment>
<dbReference type="EMBL" id="MU118504">
    <property type="protein sequence ID" value="KAF9642384.1"/>
    <property type="molecule type" value="Genomic_DNA"/>
</dbReference>
<dbReference type="Proteomes" id="UP000886501">
    <property type="component" value="Unassembled WGS sequence"/>
</dbReference>
<gene>
    <name evidence="1" type="ORF">BDM02DRAFT_3193366</name>
</gene>
<proteinExistence type="predicted"/>
<name>A0ACB6YY69_THEGA</name>
<reference evidence="1" key="1">
    <citation type="submission" date="2019-10" db="EMBL/GenBank/DDBJ databases">
        <authorList>
            <consortium name="DOE Joint Genome Institute"/>
            <person name="Kuo A."/>
            <person name="Miyauchi S."/>
            <person name="Kiss E."/>
            <person name="Drula E."/>
            <person name="Kohler A."/>
            <person name="Sanchez-Garcia M."/>
            <person name="Andreopoulos B."/>
            <person name="Barry K.W."/>
            <person name="Bonito G."/>
            <person name="Buee M."/>
            <person name="Carver A."/>
            <person name="Chen C."/>
            <person name="Cichocki N."/>
            <person name="Clum A."/>
            <person name="Culley D."/>
            <person name="Crous P.W."/>
            <person name="Fauchery L."/>
            <person name="Girlanda M."/>
            <person name="Hayes R."/>
            <person name="Keri Z."/>
            <person name="Labutti K."/>
            <person name="Lipzen A."/>
            <person name="Lombard V."/>
            <person name="Magnuson J."/>
            <person name="Maillard F."/>
            <person name="Morin E."/>
            <person name="Murat C."/>
            <person name="Nolan M."/>
            <person name="Ohm R."/>
            <person name="Pangilinan J."/>
            <person name="Pereira M."/>
            <person name="Perotto S."/>
            <person name="Peter M."/>
            <person name="Riley R."/>
            <person name="Sitrit Y."/>
            <person name="Stielow B."/>
            <person name="Szollosi G."/>
            <person name="Zifcakova L."/>
            <person name="Stursova M."/>
            <person name="Spatafora J.W."/>
            <person name="Tedersoo L."/>
            <person name="Vaario L.-M."/>
            <person name="Yamada A."/>
            <person name="Yan M."/>
            <person name="Wang P."/>
            <person name="Xu J."/>
            <person name="Bruns T."/>
            <person name="Baldrian P."/>
            <person name="Vilgalys R."/>
            <person name="Henrissat B."/>
            <person name="Grigoriev I.V."/>
            <person name="Hibbett D."/>
            <person name="Nagy L.G."/>
            <person name="Martin F.M."/>
        </authorList>
    </citation>
    <scope>NUCLEOTIDE SEQUENCE</scope>
    <source>
        <strain evidence="1">P2</strain>
    </source>
</reference>